<comment type="caution">
    <text evidence="1">The sequence shown here is derived from an EMBL/GenBank/DDBJ whole genome shotgun (WGS) entry which is preliminary data.</text>
</comment>
<reference evidence="1 2" key="2">
    <citation type="journal article" date="2022" name="Mol. Ecol. Resour.">
        <title>The genomes of chicory, endive, great burdock and yacon provide insights into Asteraceae paleo-polyploidization history and plant inulin production.</title>
        <authorList>
            <person name="Fan W."/>
            <person name="Wang S."/>
            <person name="Wang H."/>
            <person name="Wang A."/>
            <person name="Jiang F."/>
            <person name="Liu H."/>
            <person name="Zhao H."/>
            <person name="Xu D."/>
            <person name="Zhang Y."/>
        </authorList>
    </citation>
    <scope>NUCLEOTIDE SEQUENCE [LARGE SCALE GENOMIC DNA]</scope>
    <source>
        <strain evidence="2">cv. Punajuju</strain>
        <tissue evidence="1">Leaves</tissue>
    </source>
</reference>
<organism evidence="1 2">
    <name type="scientific">Cichorium intybus</name>
    <name type="common">Chicory</name>
    <dbReference type="NCBI Taxonomy" id="13427"/>
    <lineage>
        <taxon>Eukaryota</taxon>
        <taxon>Viridiplantae</taxon>
        <taxon>Streptophyta</taxon>
        <taxon>Embryophyta</taxon>
        <taxon>Tracheophyta</taxon>
        <taxon>Spermatophyta</taxon>
        <taxon>Magnoliopsida</taxon>
        <taxon>eudicotyledons</taxon>
        <taxon>Gunneridae</taxon>
        <taxon>Pentapetalae</taxon>
        <taxon>asterids</taxon>
        <taxon>campanulids</taxon>
        <taxon>Asterales</taxon>
        <taxon>Asteraceae</taxon>
        <taxon>Cichorioideae</taxon>
        <taxon>Cichorieae</taxon>
        <taxon>Cichoriinae</taxon>
        <taxon>Cichorium</taxon>
    </lineage>
</organism>
<accession>A0ACB9EYB4</accession>
<gene>
    <name evidence="1" type="ORF">L2E82_13845</name>
</gene>
<evidence type="ECO:0000313" key="2">
    <source>
        <dbReference type="Proteomes" id="UP001055811"/>
    </source>
</evidence>
<evidence type="ECO:0000313" key="1">
    <source>
        <dbReference type="EMBL" id="KAI3763847.1"/>
    </source>
</evidence>
<reference evidence="2" key="1">
    <citation type="journal article" date="2022" name="Mol. Ecol. Resour.">
        <title>The genomes of chicory, endive, great burdock and yacon provide insights into Asteraceae palaeo-polyploidization history and plant inulin production.</title>
        <authorList>
            <person name="Fan W."/>
            <person name="Wang S."/>
            <person name="Wang H."/>
            <person name="Wang A."/>
            <person name="Jiang F."/>
            <person name="Liu H."/>
            <person name="Zhao H."/>
            <person name="Xu D."/>
            <person name="Zhang Y."/>
        </authorList>
    </citation>
    <scope>NUCLEOTIDE SEQUENCE [LARGE SCALE GENOMIC DNA]</scope>
    <source>
        <strain evidence="2">cv. Punajuju</strain>
    </source>
</reference>
<sequence>MESKNNCELEEASSMEEQTVLYSYNDHPNDPEETETVLSTNQSKSTTKRYKGVWRKNGRWTARIRNPLTNSRIFLGKFHSSDAALCAYFSKKREFESQIRAAKVSNSVMIDNNGFLLGGFSHLDDDLRICD</sequence>
<protein>
    <submittedName>
        <fullName evidence="1">Uncharacterized protein</fullName>
    </submittedName>
</protein>
<name>A0ACB9EYB4_CICIN</name>
<keyword evidence="2" id="KW-1185">Reference proteome</keyword>
<dbReference type="Proteomes" id="UP001055811">
    <property type="component" value="Linkage Group LG03"/>
</dbReference>
<dbReference type="EMBL" id="CM042011">
    <property type="protein sequence ID" value="KAI3763847.1"/>
    <property type="molecule type" value="Genomic_DNA"/>
</dbReference>
<proteinExistence type="predicted"/>